<evidence type="ECO:0000313" key="8">
    <source>
        <dbReference type="Proteomes" id="UP000076587"/>
    </source>
</evidence>
<dbReference type="OrthoDB" id="9812358at2"/>
<organism evidence="7 8">
    <name type="scientific">Pseudoalteromonas luteoviolacea NCIMB 1942</name>
    <dbReference type="NCBI Taxonomy" id="1365253"/>
    <lineage>
        <taxon>Bacteria</taxon>
        <taxon>Pseudomonadati</taxon>
        <taxon>Pseudomonadota</taxon>
        <taxon>Gammaproteobacteria</taxon>
        <taxon>Alteromonadales</taxon>
        <taxon>Pseudoalteromonadaceae</taxon>
        <taxon>Pseudoalteromonas</taxon>
    </lineage>
</organism>
<dbReference type="InterPro" id="IPR003661">
    <property type="entry name" value="HisK_dim/P_dom"/>
</dbReference>
<dbReference type="NCBIfam" id="TIGR00229">
    <property type="entry name" value="sensory_box"/>
    <property type="match status" value="1"/>
</dbReference>
<dbReference type="AlphaFoldDB" id="A0A167A4K9"/>
<dbReference type="InterPro" id="IPR036097">
    <property type="entry name" value="HisK_dim/P_sf"/>
</dbReference>
<dbReference type="InterPro" id="IPR005467">
    <property type="entry name" value="His_kinase_dom"/>
</dbReference>
<dbReference type="CDD" id="cd00082">
    <property type="entry name" value="HisKA"/>
    <property type="match status" value="1"/>
</dbReference>
<dbReference type="InterPro" id="IPR036890">
    <property type="entry name" value="HATPase_C_sf"/>
</dbReference>
<dbReference type="PANTHER" id="PTHR43304:SF1">
    <property type="entry name" value="PAC DOMAIN-CONTAINING PROTEIN"/>
    <property type="match status" value="1"/>
</dbReference>
<dbReference type="InterPro" id="IPR003594">
    <property type="entry name" value="HATPase_dom"/>
</dbReference>
<dbReference type="PANTHER" id="PTHR43304">
    <property type="entry name" value="PHYTOCHROME-LIKE PROTEIN CPH1"/>
    <property type="match status" value="1"/>
</dbReference>
<dbReference type="PATRIC" id="fig|1365253.3.peg.3752"/>
<comment type="catalytic activity">
    <reaction evidence="1">
        <text>ATP + protein L-histidine = ADP + protein N-phospho-L-histidine.</text>
        <dbReference type="EC" id="2.7.13.3"/>
    </reaction>
</comment>
<evidence type="ECO:0000256" key="5">
    <source>
        <dbReference type="ARBA" id="ARBA00022777"/>
    </source>
</evidence>
<dbReference type="Pfam" id="PF02518">
    <property type="entry name" value="HATPase_c"/>
    <property type="match status" value="1"/>
</dbReference>
<dbReference type="EC" id="2.7.13.3" evidence="2"/>
<dbReference type="Gene3D" id="1.10.287.130">
    <property type="match status" value="1"/>
</dbReference>
<protein>
    <recommendedName>
        <fullName evidence="2">histidine kinase</fullName>
        <ecNumber evidence="2">2.7.13.3</ecNumber>
    </recommendedName>
</protein>
<dbReference type="CDD" id="cd00130">
    <property type="entry name" value="PAS"/>
    <property type="match status" value="1"/>
</dbReference>
<evidence type="ECO:0000256" key="2">
    <source>
        <dbReference type="ARBA" id="ARBA00012438"/>
    </source>
</evidence>
<evidence type="ECO:0000313" key="7">
    <source>
        <dbReference type="EMBL" id="KZN44979.1"/>
    </source>
</evidence>
<dbReference type="SUPFAM" id="SSF47384">
    <property type="entry name" value="Homodimeric domain of signal transducing histidine kinase"/>
    <property type="match status" value="1"/>
</dbReference>
<dbReference type="SMART" id="SM00388">
    <property type="entry name" value="HisKA"/>
    <property type="match status" value="1"/>
</dbReference>
<dbReference type="InterPro" id="IPR004358">
    <property type="entry name" value="Sig_transdc_His_kin-like_C"/>
</dbReference>
<comment type="caution">
    <text evidence="7">The sequence shown here is derived from an EMBL/GenBank/DDBJ whole genome shotgun (WGS) entry which is preliminary data.</text>
</comment>
<dbReference type="Pfam" id="PF08448">
    <property type="entry name" value="PAS_4"/>
    <property type="match status" value="1"/>
</dbReference>
<dbReference type="SMART" id="SM00091">
    <property type="entry name" value="PAS"/>
    <property type="match status" value="1"/>
</dbReference>
<dbReference type="PROSITE" id="PS50109">
    <property type="entry name" value="HIS_KIN"/>
    <property type="match status" value="1"/>
</dbReference>
<evidence type="ECO:0000256" key="3">
    <source>
        <dbReference type="ARBA" id="ARBA00022553"/>
    </source>
</evidence>
<dbReference type="InterPro" id="IPR052162">
    <property type="entry name" value="Sensor_kinase/Photoreceptor"/>
</dbReference>
<dbReference type="CDD" id="cd00075">
    <property type="entry name" value="HATPase"/>
    <property type="match status" value="1"/>
</dbReference>
<evidence type="ECO:0000259" key="6">
    <source>
        <dbReference type="PROSITE" id="PS50109"/>
    </source>
</evidence>
<dbReference type="EMBL" id="AUXT01000183">
    <property type="protein sequence ID" value="KZN44979.1"/>
    <property type="molecule type" value="Genomic_DNA"/>
</dbReference>
<keyword evidence="5" id="KW-0418">Kinase</keyword>
<dbReference type="GO" id="GO:0000155">
    <property type="term" value="F:phosphorelay sensor kinase activity"/>
    <property type="evidence" value="ECO:0007669"/>
    <property type="project" value="InterPro"/>
</dbReference>
<evidence type="ECO:0000256" key="4">
    <source>
        <dbReference type="ARBA" id="ARBA00022679"/>
    </source>
</evidence>
<dbReference type="SMART" id="SM00387">
    <property type="entry name" value="HATPase_c"/>
    <property type="match status" value="1"/>
</dbReference>
<name>A0A167A4K9_9GAMM</name>
<dbReference type="InterPro" id="IPR000014">
    <property type="entry name" value="PAS"/>
</dbReference>
<sequence>MLKSYILFISDNVECIELFIHAVKDSGGKQKLYLSSSMADGLKKAEDISADFVFIDNMLFKAEAIDELLHVTSSIYIAFGTGKHRLDTQAHGELSTIDLNSPNVCNVMAEILDSVCLPHSQNADIGRNQNSLFDAEFLDLVIESVPNYLFVKDTQFRIVRANQTFLSLYPESYRDKVIGSTTIEDYDPDEAKEFLEKDSEAFACGYSETVERIQFPNGDSRILFTQKKKFTDEHNQDYILCIATDVTEREDLIKKLTKSNQDLERFAYSASHDLKSPLNAIKNLASWIEEDYFDAFPEGAKENFRLIKSRSIRMATLLDDLLAYSRVQKCLEDEEWGYLDVVVDSVLSVIEQSNKFTVKVVGPRLKLPRVAFQIVAMNLIGNTIKHHHKGCGEITIWVKANPKGNQISFIDDGPGIPITYSKKIFEMFQTLQSKDVIEGSGVGLALVKKVLEYYEGSIVLNATHQNGARFDVLWPACNRKT</sequence>
<evidence type="ECO:0000256" key="1">
    <source>
        <dbReference type="ARBA" id="ARBA00000085"/>
    </source>
</evidence>
<dbReference type="SUPFAM" id="SSF55874">
    <property type="entry name" value="ATPase domain of HSP90 chaperone/DNA topoisomerase II/histidine kinase"/>
    <property type="match status" value="1"/>
</dbReference>
<dbReference type="Gene3D" id="3.30.450.20">
    <property type="entry name" value="PAS domain"/>
    <property type="match status" value="1"/>
</dbReference>
<dbReference type="InterPro" id="IPR035965">
    <property type="entry name" value="PAS-like_dom_sf"/>
</dbReference>
<dbReference type="Gene3D" id="3.30.565.10">
    <property type="entry name" value="Histidine kinase-like ATPase, C-terminal domain"/>
    <property type="match status" value="1"/>
</dbReference>
<keyword evidence="4" id="KW-0808">Transferase</keyword>
<reference evidence="7 8" key="1">
    <citation type="submission" date="2013-07" db="EMBL/GenBank/DDBJ databases">
        <title>Comparative Genomic and Metabolomic Analysis of Twelve Strains of Pseudoalteromonas luteoviolacea.</title>
        <authorList>
            <person name="Vynne N.G."/>
            <person name="Mansson M."/>
            <person name="Gram L."/>
        </authorList>
    </citation>
    <scope>NUCLEOTIDE SEQUENCE [LARGE SCALE GENOMIC DNA]</scope>
    <source>
        <strain evidence="7 8">NCIMB 1942</strain>
    </source>
</reference>
<accession>A0A167A4K9</accession>
<proteinExistence type="predicted"/>
<gene>
    <name evidence="7" type="ORF">N482_02970</name>
</gene>
<dbReference type="PRINTS" id="PR00344">
    <property type="entry name" value="BCTRLSENSOR"/>
</dbReference>
<dbReference type="InterPro" id="IPR013656">
    <property type="entry name" value="PAS_4"/>
</dbReference>
<dbReference type="Pfam" id="PF00512">
    <property type="entry name" value="HisKA"/>
    <property type="match status" value="1"/>
</dbReference>
<dbReference type="RefSeq" id="WP_155730625.1">
    <property type="nucleotide sequence ID" value="NZ_AUXT01000183.1"/>
</dbReference>
<keyword evidence="3" id="KW-0597">Phosphoprotein</keyword>
<dbReference type="SUPFAM" id="SSF55785">
    <property type="entry name" value="PYP-like sensor domain (PAS domain)"/>
    <property type="match status" value="1"/>
</dbReference>
<dbReference type="Proteomes" id="UP000076587">
    <property type="component" value="Unassembled WGS sequence"/>
</dbReference>
<feature type="domain" description="Histidine kinase" evidence="6">
    <location>
        <begin position="269"/>
        <end position="478"/>
    </location>
</feature>